<feature type="compositionally biased region" description="Polar residues" evidence="1">
    <location>
        <begin position="143"/>
        <end position="157"/>
    </location>
</feature>
<feature type="region of interest" description="Disordered" evidence="1">
    <location>
        <begin position="127"/>
        <end position="159"/>
    </location>
</feature>
<dbReference type="Pfam" id="PF03457">
    <property type="entry name" value="HA"/>
    <property type="match status" value="2"/>
</dbReference>
<dbReference type="PANTHER" id="PTHR33418">
    <property type="entry name" value="HELICASE-ASSOCIATED"/>
    <property type="match status" value="1"/>
</dbReference>
<evidence type="ECO:0000313" key="3">
    <source>
        <dbReference type="EMBL" id="KAL3757624.1"/>
    </source>
</evidence>
<sequence length="558" mass="64260">MGQYFHVNNAGHNEGKDDFYLDNCSDFATSNSHDVSPSMEQDEHCAEEESEEGLLFEDSSYVDEITRWMDDQRPLQPQTQLLTDGQEQHEGTSSTDSEILPEPSNVYVRDCNARDFCASKRNASRMSDSISVQKMSAKRRNRSLSASQSASPDNRSASRIRMDSALQERSQSQMALRDALFALEKAKAVVRECRSRYDTAKILVENTAKEECESLLQEDVSWNEMFHKLKEYKEENGDCNVKQNVSRDDAGDENNSSEMLRRLSAWVGKNRKEYKQRRSTFRLTKTTHEGKTSEECNNVHAASMAVSPAESNVGMLQNFYDDDDDDVFDDVDPDSIHADPYKRVALDSINFDWDPRNSRWNNMYEELRRYKEEHGAWVKRQQVQYTLYSKNDGTKSDLTEERVRLLNDLGFVWSRRTNTWNENFLRLVKWKETHGSCHVPDDSKDPDLVALHKWVADQRVNYKRQILEDEGTASDDPSAMEGKEFEESGSDGASKKRVKRKPPKLSQDKIAMLKGIGFEFDSRDAKWLSKLEVLMKYKESQGDFLVPSSYPEDPTLSK</sequence>
<feature type="region of interest" description="Disordered" evidence="1">
    <location>
        <begin position="82"/>
        <end position="104"/>
    </location>
</feature>
<dbReference type="Gene3D" id="6.10.140.530">
    <property type="match status" value="2"/>
</dbReference>
<dbReference type="EMBL" id="JALLBG020000257">
    <property type="protein sequence ID" value="KAL3757624.1"/>
    <property type="molecule type" value="Genomic_DNA"/>
</dbReference>
<proteinExistence type="predicted"/>
<gene>
    <name evidence="3" type="ORF">ACHAWU_004726</name>
</gene>
<name>A0ABD3M0U5_9STRA</name>
<dbReference type="InterPro" id="IPR005114">
    <property type="entry name" value="Helicase_assoc"/>
</dbReference>
<protein>
    <recommendedName>
        <fullName evidence="2">Helicase-associated domain-containing protein</fullName>
    </recommendedName>
</protein>
<dbReference type="Proteomes" id="UP001530293">
    <property type="component" value="Unassembled WGS sequence"/>
</dbReference>
<dbReference type="AlphaFoldDB" id="A0ABD3M0U5"/>
<evidence type="ECO:0000313" key="4">
    <source>
        <dbReference type="Proteomes" id="UP001530293"/>
    </source>
</evidence>
<feature type="domain" description="Helicase-associated" evidence="2">
    <location>
        <begin position="219"/>
        <end position="283"/>
    </location>
</feature>
<comment type="caution">
    <text evidence="3">The sequence shown here is derived from an EMBL/GenBank/DDBJ whole genome shotgun (WGS) entry which is preliminary data.</text>
</comment>
<reference evidence="3 4" key="1">
    <citation type="submission" date="2024-10" db="EMBL/GenBank/DDBJ databases">
        <title>Updated reference genomes for cyclostephanoid diatoms.</title>
        <authorList>
            <person name="Roberts W.R."/>
            <person name="Alverson A.J."/>
        </authorList>
    </citation>
    <scope>NUCLEOTIDE SEQUENCE [LARGE SCALE GENOMIC DNA]</scope>
    <source>
        <strain evidence="3 4">AJA232-27</strain>
    </source>
</reference>
<dbReference type="PANTHER" id="PTHR33418:SF1">
    <property type="entry name" value="HELICASE-ASSOCIATED DOMAIN-CONTAINING PROTEIN"/>
    <property type="match status" value="1"/>
</dbReference>
<evidence type="ECO:0000256" key="1">
    <source>
        <dbReference type="SAM" id="MobiDB-lite"/>
    </source>
</evidence>
<feature type="domain" description="Helicase-associated" evidence="2">
    <location>
        <begin position="418"/>
        <end position="470"/>
    </location>
</feature>
<accession>A0ABD3M0U5</accession>
<organism evidence="3 4">
    <name type="scientific">Discostella pseudostelligera</name>
    <dbReference type="NCBI Taxonomy" id="259834"/>
    <lineage>
        <taxon>Eukaryota</taxon>
        <taxon>Sar</taxon>
        <taxon>Stramenopiles</taxon>
        <taxon>Ochrophyta</taxon>
        <taxon>Bacillariophyta</taxon>
        <taxon>Coscinodiscophyceae</taxon>
        <taxon>Thalassiosirophycidae</taxon>
        <taxon>Stephanodiscales</taxon>
        <taxon>Stephanodiscaceae</taxon>
        <taxon>Discostella</taxon>
    </lineage>
</organism>
<evidence type="ECO:0000259" key="2">
    <source>
        <dbReference type="Pfam" id="PF03457"/>
    </source>
</evidence>
<feature type="region of interest" description="Disordered" evidence="1">
    <location>
        <begin position="468"/>
        <end position="506"/>
    </location>
</feature>
<keyword evidence="4" id="KW-1185">Reference proteome</keyword>